<dbReference type="RefSeq" id="WP_064231423.1">
    <property type="nucleotide sequence ID" value="NZ_LVZK01000001.1"/>
</dbReference>
<reference evidence="2 3" key="1">
    <citation type="submission" date="2016-04" db="EMBL/GenBank/DDBJ databases">
        <title>Peptidophaga gingivicola gen. nov., sp. nov., isolated from human subgingival plaque.</title>
        <authorList>
            <person name="Beall C.J."/>
            <person name="Mokrzan E.M."/>
            <person name="Griffen A.L."/>
            <person name="Leys E.J."/>
        </authorList>
    </citation>
    <scope>NUCLEOTIDE SEQUENCE [LARGE SCALE GENOMIC DNA]</scope>
    <source>
        <strain evidence="2 3">BA112</strain>
    </source>
</reference>
<dbReference type="OrthoDB" id="2014935at2"/>
<comment type="caution">
    <text evidence="2">The sequence shown here is derived from an EMBL/GenBank/DDBJ whole genome shotgun (WGS) entry which is preliminary data.</text>
</comment>
<feature type="transmembrane region" description="Helical" evidence="1">
    <location>
        <begin position="391"/>
        <end position="418"/>
    </location>
</feature>
<feature type="transmembrane region" description="Helical" evidence="1">
    <location>
        <begin position="430"/>
        <end position="453"/>
    </location>
</feature>
<feature type="transmembrane region" description="Helical" evidence="1">
    <location>
        <begin position="240"/>
        <end position="261"/>
    </location>
</feature>
<keyword evidence="3" id="KW-1185">Reference proteome</keyword>
<feature type="transmembrane region" description="Helical" evidence="1">
    <location>
        <begin position="84"/>
        <end position="102"/>
    </location>
</feature>
<sequence length="532" mass="55652">MNAKDFRTLFGVALRRQRLAFAAWIGSFCLVLAVVPNAYRNDLGSMELRRSVIEMMNSNAATRLLFGTVPQPGTVGQLVQWETGMLLLVFTAIAAILIVTTVGRRGEDDGLRELVEGTGVSRAVVFAVQAAVGTVFSLAAGFGCGFVLAVQAPLLSEISVAGSVCLGVAIALAGCAFSAIGLVASQLADDAVGARRISLVALFAAFSLRVGAVAAGWDWVQWLTPLGWKDLLEPYTADRFLLAIPAALAVLALAASAWRLYSRRELHGAYLKSANRSGSRLRAAGVFSLTLRLGRRRLLGWLVGVVATAALIGSMAGSFVTLTKKNADYSDLLSKMSGGGEATSQIVSIFSVIVGIVIVCESANAISSLAETEKKGILDVELASGTSRSRVVAAHAVAGAVESAILTAAGAVTLAVAVGLSLDWEHGREIAWKTATQCPACVCLVGVGCLLYALSRKLTAGVWALVGWSFALSWFGKLLELPEWASKTTLLGWSFSPSDTEHLPQALGLLAVGLAASALATAACRRRDILAS</sequence>
<feature type="transmembrane region" description="Helical" evidence="1">
    <location>
        <begin position="197"/>
        <end position="220"/>
    </location>
</feature>
<feature type="transmembrane region" description="Helical" evidence="1">
    <location>
        <begin position="21"/>
        <end position="39"/>
    </location>
</feature>
<dbReference type="EMBL" id="LVZK01000001">
    <property type="protein sequence ID" value="OAP86740.1"/>
    <property type="molecule type" value="Genomic_DNA"/>
</dbReference>
<feature type="transmembrane region" description="Helical" evidence="1">
    <location>
        <begin position="160"/>
        <end position="185"/>
    </location>
</feature>
<accession>A0A179B5M7</accession>
<evidence type="ECO:0008006" key="4">
    <source>
        <dbReference type="Google" id="ProtNLM"/>
    </source>
</evidence>
<name>A0A179B5M7_9ACTO</name>
<evidence type="ECO:0000313" key="2">
    <source>
        <dbReference type="EMBL" id="OAP86740.1"/>
    </source>
</evidence>
<gene>
    <name evidence="2" type="ORF">A4H34_06415</name>
</gene>
<keyword evidence="1" id="KW-0472">Membrane</keyword>
<organism evidence="2 3">
    <name type="scientific">Peptidiphaga gingivicola</name>
    <dbReference type="NCBI Taxonomy" id="2741497"/>
    <lineage>
        <taxon>Bacteria</taxon>
        <taxon>Bacillati</taxon>
        <taxon>Actinomycetota</taxon>
        <taxon>Actinomycetes</taxon>
        <taxon>Actinomycetales</taxon>
        <taxon>Actinomycetaceae</taxon>
        <taxon>Peptidiphaga</taxon>
    </lineage>
</organism>
<dbReference type="AlphaFoldDB" id="A0A179B5M7"/>
<proteinExistence type="predicted"/>
<feature type="transmembrane region" description="Helical" evidence="1">
    <location>
        <begin position="460"/>
        <end position="479"/>
    </location>
</feature>
<feature type="transmembrane region" description="Helical" evidence="1">
    <location>
        <begin position="298"/>
        <end position="322"/>
    </location>
</feature>
<protein>
    <recommendedName>
        <fullName evidence="4">ABC transporter permease</fullName>
    </recommendedName>
</protein>
<feature type="transmembrane region" description="Helical" evidence="1">
    <location>
        <begin position="342"/>
        <end position="370"/>
    </location>
</feature>
<feature type="transmembrane region" description="Helical" evidence="1">
    <location>
        <begin position="123"/>
        <end position="148"/>
    </location>
</feature>
<evidence type="ECO:0000313" key="3">
    <source>
        <dbReference type="Proteomes" id="UP000078368"/>
    </source>
</evidence>
<keyword evidence="1" id="KW-0812">Transmembrane</keyword>
<keyword evidence="1" id="KW-1133">Transmembrane helix</keyword>
<feature type="transmembrane region" description="Helical" evidence="1">
    <location>
        <begin position="503"/>
        <end position="524"/>
    </location>
</feature>
<evidence type="ECO:0000256" key="1">
    <source>
        <dbReference type="SAM" id="Phobius"/>
    </source>
</evidence>
<dbReference type="STRING" id="1823756.A4H34_06415"/>
<dbReference type="Proteomes" id="UP000078368">
    <property type="component" value="Unassembled WGS sequence"/>
</dbReference>